<dbReference type="InterPro" id="IPR000608">
    <property type="entry name" value="UBC"/>
</dbReference>
<feature type="compositionally biased region" description="Low complexity" evidence="1">
    <location>
        <begin position="129"/>
        <end position="139"/>
    </location>
</feature>
<proteinExistence type="predicted"/>
<dbReference type="EMBL" id="QKRW01000005">
    <property type="protein sequence ID" value="RAL66863.1"/>
    <property type="molecule type" value="Genomic_DNA"/>
</dbReference>
<organism evidence="3 4">
    <name type="scientific">Monilinia fructigena</name>
    <dbReference type="NCBI Taxonomy" id="38457"/>
    <lineage>
        <taxon>Eukaryota</taxon>
        <taxon>Fungi</taxon>
        <taxon>Dikarya</taxon>
        <taxon>Ascomycota</taxon>
        <taxon>Pezizomycotina</taxon>
        <taxon>Leotiomycetes</taxon>
        <taxon>Helotiales</taxon>
        <taxon>Sclerotiniaceae</taxon>
        <taxon>Monilinia</taxon>
    </lineage>
</organism>
<keyword evidence="4" id="KW-1185">Reference proteome</keyword>
<feature type="region of interest" description="Disordered" evidence="1">
    <location>
        <begin position="103"/>
        <end position="140"/>
    </location>
</feature>
<feature type="domain" description="UBC core" evidence="2">
    <location>
        <begin position="12"/>
        <end position="174"/>
    </location>
</feature>
<dbReference type="Pfam" id="PF00179">
    <property type="entry name" value="UQ_con"/>
    <property type="match status" value="1"/>
</dbReference>
<evidence type="ECO:0000256" key="1">
    <source>
        <dbReference type="SAM" id="MobiDB-lite"/>
    </source>
</evidence>
<evidence type="ECO:0000313" key="4">
    <source>
        <dbReference type="Proteomes" id="UP000249056"/>
    </source>
</evidence>
<sequence length="279" mass="30973">MASQRLSTLSTVRKQHLLVEFSSLKYACPHGVFMSLTPGDPTLWSGVLFVRKGPYAPSILRFQISFPPQYPALPPLITFSTDIFHPLITPLTTYMYSTDTQSDGTIRKDAEHSTPKKADGSTVESEAMSSPGSGISSPGKTADGVRVGVYEILRYIRRTFDDELVLDKVPLEAAGNPGAWHAWKSYRIKIGKMTAEKKGPDLKDPASPVVARAPGEWNWDGVWETRVKKGIEASTAETVLYGLGADDLIQFLNFDKERVEQIREQIKESTDILERRSVV</sequence>
<feature type="compositionally biased region" description="Basic and acidic residues" evidence="1">
    <location>
        <begin position="105"/>
        <end position="119"/>
    </location>
</feature>
<protein>
    <recommendedName>
        <fullName evidence="2">UBC core domain-containing protein</fullName>
    </recommendedName>
</protein>
<comment type="caution">
    <text evidence="3">The sequence shown here is derived from an EMBL/GenBank/DDBJ whole genome shotgun (WGS) entry which is preliminary data.</text>
</comment>
<dbReference type="InterPro" id="IPR016135">
    <property type="entry name" value="UBQ-conjugating_enzyme/RWD"/>
</dbReference>
<accession>A0A395J5B7</accession>
<dbReference type="SUPFAM" id="SSF54495">
    <property type="entry name" value="UBC-like"/>
    <property type="match status" value="1"/>
</dbReference>
<dbReference type="Proteomes" id="UP000249056">
    <property type="component" value="Unassembled WGS sequence"/>
</dbReference>
<evidence type="ECO:0000313" key="3">
    <source>
        <dbReference type="EMBL" id="RAL66863.1"/>
    </source>
</evidence>
<dbReference type="OrthoDB" id="5596422at2759"/>
<gene>
    <name evidence="3" type="ORF">DID88_007645</name>
</gene>
<dbReference type="Gene3D" id="3.10.110.10">
    <property type="entry name" value="Ubiquitin Conjugating Enzyme"/>
    <property type="match status" value="1"/>
</dbReference>
<dbReference type="AlphaFoldDB" id="A0A395J5B7"/>
<evidence type="ECO:0000259" key="2">
    <source>
        <dbReference type="PROSITE" id="PS50127"/>
    </source>
</evidence>
<dbReference type="CDD" id="cd23814">
    <property type="entry name" value="UEV_AKTIP"/>
    <property type="match status" value="1"/>
</dbReference>
<name>A0A395J5B7_9HELO</name>
<reference evidence="3 4" key="1">
    <citation type="submission" date="2018-06" db="EMBL/GenBank/DDBJ databases">
        <title>Genome Sequence of the Brown Rot Fungal Pathogen Monilinia fructigena.</title>
        <authorList>
            <person name="Landi L."/>
            <person name="De Miccolis Angelini R.M."/>
            <person name="Pollastro S."/>
            <person name="Abate D."/>
            <person name="Faretra F."/>
            <person name="Romanazzi G."/>
        </authorList>
    </citation>
    <scope>NUCLEOTIDE SEQUENCE [LARGE SCALE GENOMIC DNA]</scope>
    <source>
        <strain evidence="3 4">Mfrg269</strain>
    </source>
</reference>
<dbReference type="PROSITE" id="PS50127">
    <property type="entry name" value="UBC_2"/>
    <property type="match status" value="1"/>
</dbReference>